<comment type="caution">
    <text evidence="1">The sequence shown here is derived from an EMBL/GenBank/DDBJ whole genome shotgun (WGS) entry which is preliminary data.</text>
</comment>
<protein>
    <submittedName>
        <fullName evidence="1">Uncharacterized protein</fullName>
    </submittedName>
</protein>
<dbReference type="Proteomes" id="UP001151760">
    <property type="component" value="Unassembled WGS sequence"/>
</dbReference>
<evidence type="ECO:0000313" key="1">
    <source>
        <dbReference type="EMBL" id="GJT40313.1"/>
    </source>
</evidence>
<sequence length="148" mass="17121">MDVRSVQGKGVVIGEIVEDGVVNEVEKEEKLLLWHGLTNCDDELFPPWSIESMDELVHEEMDGVMYDTHEDASISGMEGDLERWIEDDVFQQENEVDWQHDPYHGLEEEPIDMFVELDELVEWGEVVADEDIFIEEVVETEDHVANET</sequence>
<gene>
    <name evidence="1" type="ORF">Tco_0940178</name>
</gene>
<proteinExistence type="predicted"/>
<organism evidence="1 2">
    <name type="scientific">Tanacetum coccineum</name>
    <dbReference type="NCBI Taxonomy" id="301880"/>
    <lineage>
        <taxon>Eukaryota</taxon>
        <taxon>Viridiplantae</taxon>
        <taxon>Streptophyta</taxon>
        <taxon>Embryophyta</taxon>
        <taxon>Tracheophyta</taxon>
        <taxon>Spermatophyta</taxon>
        <taxon>Magnoliopsida</taxon>
        <taxon>eudicotyledons</taxon>
        <taxon>Gunneridae</taxon>
        <taxon>Pentapetalae</taxon>
        <taxon>asterids</taxon>
        <taxon>campanulids</taxon>
        <taxon>Asterales</taxon>
        <taxon>Asteraceae</taxon>
        <taxon>Asteroideae</taxon>
        <taxon>Anthemideae</taxon>
        <taxon>Anthemidinae</taxon>
        <taxon>Tanacetum</taxon>
    </lineage>
</organism>
<name>A0ABQ5DN23_9ASTR</name>
<reference evidence="1" key="1">
    <citation type="journal article" date="2022" name="Int. J. Mol. Sci.">
        <title>Draft Genome of Tanacetum Coccineum: Genomic Comparison of Closely Related Tanacetum-Family Plants.</title>
        <authorList>
            <person name="Yamashiro T."/>
            <person name="Shiraishi A."/>
            <person name="Nakayama K."/>
            <person name="Satake H."/>
        </authorList>
    </citation>
    <scope>NUCLEOTIDE SEQUENCE</scope>
</reference>
<accession>A0ABQ5DN23</accession>
<dbReference type="EMBL" id="BQNB010015461">
    <property type="protein sequence ID" value="GJT40313.1"/>
    <property type="molecule type" value="Genomic_DNA"/>
</dbReference>
<reference evidence="1" key="2">
    <citation type="submission" date="2022-01" db="EMBL/GenBank/DDBJ databases">
        <authorList>
            <person name="Yamashiro T."/>
            <person name="Shiraishi A."/>
            <person name="Satake H."/>
            <person name="Nakayama K."/>
        </authorList>
    </citation>
    <scope>NUCLEOTIDE SEQUENCE</scope>
</reference>
<evidence type="ECO:0000313" key="2">
    <source>
        <dbReference type="Proteomes" id="UP001151760"/>
    </source>
</evidence>
<keyword evidence="2" id="KW-1185">Reference proteome</keyword>